<dbReference type="InterPro" id="IPR050796">
    <property type="entry name" value="SCF_F-box_component"/>
</dbReference>
<organism evidence="2 3">
    <name type="scientific">Senna tora</name>
    <dbReference type="NCBI Taxonomy" id="362788"/>
    <lineage>
        <taxon>Eukaryota</taxon>
        <taxon>Viridiplantae</taxon>
        <taxon>Streptophyta</taxon>
        <taxon>Embryophyta</taxon>
        <taxon>Tracheophyta</taxon>
        <taxon>Spermatophyta</taxon>
        <taxon>Magnoliopsida</taxon>
        <taxon>eudicotyledons</taxon>
        <taxon>Gunneridae</taxon>
        <taxon>Pentapetalae</taxon>
        <taxon>rosids</taxon>
        <taxon>fabids</taxon>
        <taxon>Fabales</taxon>
        <taxon>Fabaceae</taxon>
        <taxon>Caesalpinioideae</taxon>
        <taxon>Cassia clade</taxon>
        <taxon>Senna</taxon>
    </lineage>
</organism>
<dbReference type="Proteomes" id="UP000634136">
    <property type="component" value="Unassembled WGS sequence"/>
</dbReference>
<protein>
    <submittedName>
        <fullName evidence="2">F-box protein interaction domain protein</fullName>
    </submittedName>
</protein>
<sequence>MESHTKSQTTHTDGGIALPDDLILEIVSWMPTKSVCRFRSCSKFIKEFTDEAYFAKKHSKNSMLKGDSCILAQKKIHGFFQYCKTETEIHALSGDHESSCGTVPSTFLDFLDKNRVMIVASSNGLLLLQEMDDEIDVEFAFECDVDVEDYRLLAIQYRKRTSPRSEYKIYLPKEGVWKSGQGHIVPHRPCVPVFCKGAFHFLSLGNIFPKDPIILSYNLESDLVRRLNLPEEALIISGIKCFQMDIFKWGKIGSSDESICLVKLVDDTVFTIWVLTKHESSYSWSKFLIITLQEMGLIKEEEEPEIVVSKYMVVNGNSLVFATTRYVYRYDFIGERKTKAEKICDHGYLWTSFFTSYSQTLRSCGPGAISLDSF</sequence>
<proteinExistence type="predicted"/>
<dbReference type="InterPro" id="IPR036047">
    <property type="entry name" value="F-box-like_dom_sf"/>
</dbReference>
<dbReference type="PANTHER" id="PTHR31672">
    <property type="entry name" value="BNACNNG10540D PROTEIN"/>
    <property type="match status" value="1"/>
</dbReference>
<evidence type="ECO:0000259" key="1">
    <source>
        <dbReference type="SMART" id="SM00256"/>
    </source>
</evidence>
<feature type="domain" description="F-box" evidence="1">
    <location>
        <begin position="18"/>
        <end position="58"/>
    </location>
</feature>
<gene>
    <name evidence="2" type="ORF">G2W53_035610</name>
</gene>
<reference evidence="2" key="1">
    <citation type="submission" date="2020-09" db="EMBL/GenBank/DDBJ databases">
        <title>Genome-Enabled Discovery of Anthraquinone Biosynthesis in Senna tora.</title>
        <authorList>
            <person name="Kang S.-H."/>
            <person name="Pandey R.P."/>
            <person name="Lee C.-M."/>
            <person name="Sim J.-S."/>
            <person name="Jeong J.-T."/>
            <person name="Choi B.-S."/>
            <person name="Jung M."/>
            <person name="Ginzburg D."/>
            <person name="Zhao K."/>
            <person name="Won S.Y."/>
            <person name="Oh T.-J."/>
            <person name="Yu Y."/>
            <person name="Kim N.-H."/>
            <person name="Lee O.R."/>
            <person name="Lee T.-H."/>
            <person name="Bashyal P."/>
            <person name="Kim T.-S."/>
            <person name="Lee W.-H."/>
            <person name="Kawkins C."/>
            <person name="Kim C.-K."/>
            <person name="Kim J.S."/>
            <person name="Ahn B.O."/>
            <person name="Rhee S.Y."/>
            <person name="Sohng J.K."/>
        </authorList>
    </citation>
    <scope>NUCLEOTIDE SEQUENCE</scope>
    <source>
        <tissue evidence="2">Leaf</tissue>
    </source>
</reference>
<comment type="caution">
    <text evidence="2">The sequence shown here is derived from an EMBL/GenBank/DDBJ whole genome shotgun (WGS) entry which is preliminary data.</text>
</comment>
<name>A0A834W458_9FABA</name>
<dbReference type="SUPFAM" id="SSF81383">
    <property type="entry name" value="F-box domain"/>
    <property type="match status" value="1"/>
</dbReference>
<dbReference type="OrthoDB" id="1433187at2759"/>
<dbReference type="Pfam" id="PF00646">
    <property type="entry name" value="F-box"/>
    <property type="match status" value="1"/>
</dbReference>
<dbReference type="SMART" id="SM00256">
    <property type="entry name" value="FBOX"/>
    <property type="match status" value="1"/>
</dbReference>
<evidence type="ECO:0000313" key="3">
    <source>
        <dbReference type="Proteomes" id="UP000634136"/>
    </source>
</evidence>
<dbReference type="AlphaFoldDB" id="A0A834W458"/>
<dbReference type="InterPro" id="IPR001810">
    <property type="entry name" value="F-box_dom"/>
</dbReference>
<evidence type="ECO:0000313" key="2">
    <source>
        <dbReference type="EMBL" id="KAF7808867.1"/>
    </source>
</evidence>
<keyword evidence="3" id="KW-1185">Reference proteome</keyword>
<accession>A0A834W458</accession>
<dbReference type="EMBL" id="JAAIUW010000011">
    <property type="protein sequence ID" value="KAF7808867.1"/>
    <property type="molecule type" value="Genomic_DNA"/>
</dbReference>